<dbReference type="InterPro" id="IPR015417">
    <property type="entry name" value="Gly_reductase_pB_sua/b"/>
</dbReference>
<dbReference type="EMBL" id="JACHGK010000002">
    <property type="protein sequence ID" value="MBB6444140.1"/>
    <property type="molecule type" value="Genomic_DNA"/>
</dbReference>
<keyword evidence="1" id="KW-0560">Oxidoreductase</keyword>
<name>A0A7X0HR78_9BACI</name>
<sequence>MRLEIQKVKIDTIEFGNETNVSGSQLTINKAALIEKLKQLPNIKDIKIDLAMPGEKKRIIPVKDVIQPRVKVEGAGKGFPGVTSGIAQMGDGVVKALDGVALVTIGDIVGFQEGIIDMWGEGAKWTPFSKTKNIVVDITPVTGLHPHEHEETVRIAGLTAAEMIGEAARDAVSSESEVFELGTISEETKKYPDLPKVAYVEMLISQGLLHDGYIYGVNSGQILPTYLHPNEELDHAVISGNCVAACDKITTYQHQNNAVIKELYKLHGKEINFIGIVLQPELTTMDGKLIATDYTAKLCKQLGADGVIISEEGYGNPDSDLVMICERLEKAGVKTVLITDECSGWDGTSQPLTDAKPEAVAVVSAGNVSHVVELEKADVILGTPHAIANIAGGWDGAYDEATGTMKCELNAIIGATSEIGTHNATVKLY</sequence>
<dbReference type="Proteomes" id="UP000531594">
    <property type="component" value="Unassembled WGS sequence"/>
</dbReference>
<evidence type="ECO:0000313" key="1">
    <source>
        <dbReference type="EMBL" id="MBB6444140.1"/>
    </source>
</evidence>
<dbReference type="EC" id="1.21.4.2" evidence="1"/>
<organism evidence="1 2">
    <name type="scientific">Bacillus benzoevorans</name>
    <dbReference type="NCBI Taxonomy" id="1456"/>
    <lineage>
        <taxon>Bacteria</taxon>
        <taxon>Bacillati</taxon>
        <taxon>Bacillota</taxon>
        <taxon>Bacilli</taxon>
        <taxon>Bacillales</taxon>
        <taxon>Bacillaceae</taxon>
        <taxon>Bacillus</taxon>
    </lineage>
</organism>
<evidence type="ECO:0000313" key="2">
    <source>
        <dbReference type="Proteomes" id="UP000531594"/>
    </source>
</evidence>
<protein>
    <submittedName>
        <fullName evidence="1">Glycine reductase</fullName>
        <ecNumber evidence="1">1.21.4.2</ecNumber>
    </submittedName>
</protein>
<reference evidence="1 2" key="1">
    <citation type="submission" date="2020-08" db="EMBL/GenBank/DDBJ databases">
        <title>Genomic Encyclopedia of Type Strains, Phase IV (KMG-IV): sequencing the most valuable type-strain genomes for metagenomic binning, comparative biology and taxonomic classification.</title>
        <authorList>
            <person name="Goeker M."/>
        </authorList>
    </citation>
    <scope>NUCLEOTIDE SEQUENCE [LARGE SCALE GENOMIC DNA]</scope>
    <source>
        <strain evidence="1 2">DSM 5391</strain>
    </source>
</reference>
<proteinExistence type="predicted"/>
<accession>A0A7X0HR78</accession>
<dbReference type="RefSeq" id="WP_184522927.1">
    <property type="nucleotide sequence ID" value="NZ_JACHGK010000002.1"/>
</dbReference>
<gene>
    <name evidence="1" type="ORF">HNR53_000748</name>
</gene>
<dbReference type="Pfam" id="PF09338">
    <property type="entry name" value="Gly_reductase"/>
    <property type="match status" value="1"/>
</dbReference>
<dbReference type="GO" id="GO:0030699">
    <property type="term" value="F:glycine reductase activity"/>
    <property type="evidence" value="ECO:0007669"/>
    <property type="project" value="UniProtKB-EC"/>
</dbReference>
<keyword evidence="2" id="KW-1185">Reference proteome</keyword>
<dbReference type="AlphaFoldDB" id="A0A7X0HR78"/>
<comment type="caution">
    <text evidence="1">The sequence shown here is derived from an EMBL/GenBank/DDBJ whole genome shotgun (WGS) entry which is preliminary data.</text>
</comment>